<dbReference type="NCBIfam" id="NF033634">
    <property type="entry name" value="SLATT_1"/>
    <property type="match status" value="1"/>
</dbReference>
<feature type="transmembrane region" description="Helical" evidence="1">
    <location>
        <begin position="42"/>
        <end position="63"/>
    </location>
</feature>
<dbReference type="Proteomes" id="UP000619293">
    <property type="component" value="Unassembled WGS sequence"/>
</dbReference>
<reference evidence="2 3" key="1">
    <citation type="submission" date="2021-01" db="EMBL/GenBank/DDBJ databases">
        <title>Whole genome shotgun sequence of Catellatospora chokoriensis NBRC 107358.</title>
        <authorList>
            <person name="Komaki H."/>
            <person name="Tamura T."/>
        </authorList>
    </citation>
    <scope>NUCLEOTIDE SEQUENCE [LARGE SCALE GENOMIC DNA]</scope>
    <source>
        <strain evidence="2 3">NBRC 107358</strain>
    </source>
</reference>
<gene>
    <name evidence="2" type="ORF">Cch02nite_14710</name>
</gene>
<evidence type="ECO:0008006" key="4">
    <source>
        <dbReference type="Google" id="ProtNLM"/>
    </source>
</evidence>
<keyword evidence="1" id="KW-0812">Transmembrane</keyword>
<evidence type="ECO:0000313" key="2">
    <source>
        <dbReference type="EMBL" id="GIF88027.1"/>
    </source>
</evidence>
<comment type="caution">
    <text evidence="2">The sequence shown here is derived from an EMBL/GenBank/DDBJ whole genome shotgun (WGS) entry which is preliminary data.</text>
</comment>
<accession>A0A8J3JW95</accession>
<feature type="transmembrane region" description="Helical" evidence="1">
    <location>
        <begin position="69"/>
        <end position="88"/>
    </location>
</feature>
<name>A0A8J3JW95_9ACTN</name>
<dbReference type="Pfam" id="PF14015">
    <property type="entry name" value="DUF4231"/>
    <property type="match status" value="1"/>
</dbReference>
<protein>
    <recommendedName>
        <fullName evidence="4">DUF4231 domain-containing protein</fullName>
    </recommendedName>
</protein>
<dbReference type="RefSeq" id="WP_155387313.1">
    <property type="nucleotide sequence ID" value="NZ_BAAALB010000049.1"/>
</dbReference>
<keyword evidence="1" id="KW-1133">Transmembrane helix</keyword>
<sequence length="159" mass="17052">MADGTAQGIWWQRLTSPGGAQLPMSVQERLLWYSKQVRRQRIANYTVEGVTVVIAASIPAAAALGASTAVTAVLGALVAVLAGLRQLVRPGESWIRASATLVAMQREAVVWSAGAVPYDGERADTLLVENVESLVAAETSQWAEQRTVRRSEPEQQPVS</sequence>
<proteinExistence type="predicted"/>
<keyword evidence="3" id="KW-1185">Reference proteome</keyword>
<dbReference type="AlphaFoldDB" id="A0A8J3JW95"/>
<keyword evidence="1" id="KW-0472">Membrane</keyword>
<evidence type="ECO:0000256" key="1">
    <source>
        <dbReference type="SAM" id="Phobius"/>
    </source>
</evidence>
<dbReference type="EMBL" id="BONG01000006">
    <property type="protein sequence ID" value="GIF88027.1"/>
    <property type="molecule type" value="Genomic_DNA"/>
</dbReference>
<organism evidence="2 3">
    <name type="scientific">Catellatospora chokoriensis</name>
    <dbReference type="NCBI Taxonomy" id="310353"/>
    <lineage>
        <taxon>Bacteria</taxon>
        <taxon>Bacillati</taxon>
        <taxon>Actinomycetota</taxon>
        <taxon>Actinomycetes</taxon>
        <taxon>Micromonosporales</taxon>
        <taxon>Micromonosporaceae</taxon>
        <taxon>Catellatospora</taxon>
    </lineage>
</organism>
<dbReference type="InterPro" id="IPR025325">
    <property type="entry name" value="DUF4231"/>
</dbReference>
<evidence type="ECO:0000313" key="3">
    <source>
        <dbReference type="Proteomes" id="UP000619293"/>
    </source>
</evidence>